<dbReference type="SUPFAM" id="SSF50249">
    <property type="entry name" value="Nucleic acid-binding proteins"/>
    <property type="match status" value="1"/>
</dbReference>
<dbReference type="Gene3D" id="2.40.50.140">
    <property type="entry name" value="Nucleic acid-binding proteins"/>
    <property type="match status" value="1"/>
</dbReference>
<evidence type="ECO:0000313" key="7">
    <source>
        <dbReference type="Proteomes" id="UP000585638"/>
    </source>
</evidence>
<dbReference type="GO" id="GO:0005524">
    <property type="term" value="F:ATP binding"/>
    <property type="evidence" value="ECO:0007669"/>
    <property type="project" value="InterPro"/>
</dbReference>
<evidence type="ECO:0000256" key="4">
    <source>
        <dbReference type="ARBA" id="ARBA00034003"/>
    </source>
</evidence>
<dbReference type="PANTHER" id="PTHR45674:SF4">
    <property type="entry name" value="DNA LIGASE 1"/>
    <property type="match status" value="1"/>
</dbReference>
<dbReference type="InterPro" id="IPR012310">
    <property type="entry name" value="DNA_ligase_ATP-dep_cent"/>
</dbReference>
<dbReference type="Pfam" id="PF04679">
    <property type="entry name" value="DNA_ligase_A_C"/>
    <property type="match status" value="1"/>
</dbReference>
<dbReference type="Gene3D" id="3.30.1490.70">
    <property type="match status" value="1"/>
</dbReference>
<dbReference type="Proteomes" id="UP000585638">
    <property type="component" value="Unassembled WGS sequence"/>
</dbReference>
<proteinExistence type="inferred from homology"/>
<dbReference type="GO" id="GO:0006310">
    <property type="term" value="P:DNA recombination"/>
    <property type="evidence" value="ECO:0007669"/>
    <property type="project" value="InterPro"/>
</dbReference>
<dbReference type="EC" id="6.5.1.1" evidence="2"/>
<evidence type="ECO:0000256" key="2">
    <source>
        <dbReference type="ARBA" id="ARBA00012727"/>
    </source>
</evidence>
<accession>A0A7W9KM98</accession>
<dbReference type="CDD" id="cd07971">
    <property type="entry name" value="OBF_DNA_ligase_LigD"/>
    <property type="match status" value="1"/>
</dbReference>
<dbReference type="CDD" id="cd07906">
    <property type="entry name" value="Adenylation_DNA_ligase_LigD_LigC"/>
    <property type="match status" value="1"/>
</dbReference>
<keyword evidence="3 6" id="KW-0436">Ligase</keyword>
<evidence type="ECO:0000256" key="3">
    <source>
        <dbReference type="ARBA" id="ARBA00022598"/>
    </source>
</evidence>
<dbReference type="InterPro" id="IPR012309">
    <property type="entry name" value="DNA_ligase_ATP-dep_C"/>
</dbReference>
<dbReference type="GO" id="GO:0006281">
    <property type="term" value="P:DNA repair"/>
    <property type="evidence" value="ECO:0007669"/>
    <property type="project" value="InterPro"/>
</dbReference>
<dbReference type="InterPro" id="IPR014146">
    <property type="entry name" value="LigD_ligase_dom"/>
</dbReference>
<evidence type="ECO:0000259" key="5">
    <source>
        <dbReference type="PROSITE" id="PS50160"/>
    </source>
</evidence>
<evidence type="ECO:0000256" key="1">
    <source>
        <dbReference type="ARBA" id="ARBA00007572"/>
    </source>
</evidence>
<comment type="caution">
    <text evidence="6">The sequence shown here is derived from an EMBL/GenBank/DDBJ whole genome shotgun (WGS) entry which is preliminary data.</text>
</comment>
<dbReference type="EMBL" id="JACHIR010000001">
    <property type="protein sequence ID" value="MBB5895157.1"/>
    <property type="molecule type" value="Genomic_DNA"/>
</dbReference>
<dbReference type="NCBIfam" id="TIGR02779">
    <property type="entry name" value="NHEJ_ligase_lig"/>
    <property type="match status" value="1"/>
</dbReference>
<dbReference type="SUPFAM" id="SSF56091">
    <property type="entry name" value="DNA ligase/mRNA capping enzyme, catalytic domain"/>
    <property type="match status" value="1"/>
</dbReference>
<reference evidence="6 7" key="1">
    <citation type="submission" date="2020-08" db="EMBL/GenBank/DDBJ databases">
        <title>Sequencing the genomes of 1000 actinobacteria strains.</title>
        <authorList>
            <person name="Klenk H.-P."/>
        </authorList>
    </citation>
    <scope>NUCLEOTIDE SEQUENCE [LARGE SCALE GENOMIC DNA]</scope>
    <source>
        <strain evidence="6 7">DSM 43851</strain>
    </source>
</reference>
<comment type="catalytic activity">
    <reaction evidence="4">
        <text>ATP + (deoxyribonucleotide)n-3'-hydroxyl + 5'-phospho-(deoxyribonucleotide)m = (deoxyribonucleotide)n+m + AMP + diphosphate.</text>
        <dbReference type="EC" id="6.5.1.1"/>
    </reaction>
</comment>
<dbReference type="PANTHER" id="PTHR45674">
    <property type="entry name" value="DNA LIGASE 1/3 FAMILY MEMBER"/>
    <property type="match status" value="1"/>
</dbReference>
<organism evidence="6 7">
    <name type="scientific">Kutzneria kofuensis</name>
    <dbReference type="NCBI Taxonomy" id="103725"/>
    <lineage>
        <taxon>Bacteria</taxon>
        <taxon>Bacillati</taxon>
        <taxon>Actinomycetota</taxon>
        <taxon>Actinomycetes</taxon>
        <taxon>Pseudonocardiales</taxon>
        <taxon>Pseudonocardiaceae</taxon>
        <taxon>Kutzneria</taxon>
    </lineage>
</organism>
<gene>
    <name evidence="6" type="ORF">BJ998_006353</name>
</gene>
<name>A0A7W9KM98_9PSEU</name>
<comment type="similarity">
    <text evidence="1">Belongs to the ATP-dependent DNA ligase family.</text>
</comment>
<dbReference type="Pfam" id="PF01068">
    <property type="entry name" value="DNA_ligase_A_M"/>
    <property type="match status" value="1"/>
</dbReference>
<dbReference type="RefSeq" id="WP_312890421.1">
    <property type="nucleotide sequence ID" value="NZ_BAAAWY010000024.1"/>
</dbReference>
<dbReference type="Gene3D" id="3.30.470.30">
    <property type="entry name" value="DNA ligase/mRNA capping enzyme"/>
    <property type="match status" value="1"/>
</dbReference>
<sequence>MAERSAVPDPVEPMLAGSDGGTLPDTAAWSYEFKWDGYRAIMRVAADGTTQLNSRNLNDLTLRYAELTEPGLDTAAVIDGEIVALDRDGVPDFSLLQNKAVKVRYFAFDLLRIGDRDLMDEPYRRRRELLAELNPRSPRISITPYYDHADVEPEELLQIAAASRLEGLVAKASASRYHPGRRSLEWLKHPFIHTQEVVLAGWRPGQGRRDGTIGALLLGAHDDTGLKYIGDVGTGFTDQALRDLQRELEPLEQKQPPFVNAVPRDRARRVHWLRPELVGEVEYRKFTVDGMLRHSSWRGLRPDRRPEEVRCPD</sequence>
<dbReference type="InterPro" id="IPR050191">
    <property type="entry name" value="ATP-dep_DNA_ligase"/>
</dbReference>
<dbReference type="AlphaFoldDB" id="A0A7W9KM98"/>
<keyword evidence="7" id="KW-1185">Reference proteome</keyword>
<evidence type="ECO:0000313" key="6">
    <source>
        <dbReference type="EMBL" id="MBB5895157.1"/>
    </source>
</evidence>
<dbReference type="PROSITE" id="PS50160">
    <property type="entry name" value="DNA_LIGASE_A3"/>
    <property type="match status" value="1"/>
</dbReference>
<dbReference type="InterPro" id="IPR012340">
    <property type="entry name" value="NA-bd_OB-fold"/>
</dbReference>
<protein>
    <recommendedName>
        <fullName evidence="2">DNA ligase (ATP)</fullName>
        <ecNumber evidence="2">6.5.1.1</ecNumber>
    </recommendedName>
</protein>
<dbReference type="GO" id="GO:0003910">
    <property type="term" value="F:DNA ligase (ATP) activity"/>
    <property type="evidence" value="ECO:0007669"/>
    <property type="project" value="UniProtKB-EC"/>
</dbReference>
<feature type="domain" description="ATP-dependent DNA ligase family profile" evidence="5">
    <location>
        <begin position="96"/>
        <end position="222"/>
    </location>
</feature>